<name>A0ABV9ETA0_9ACTN</name>
<dbReference type="InterPro" id="IPR036721">
    <property type="entry name" value="RCK_C_sf"/>
</dbReference>
<dbReference type="RefSeq" id="WP_262847260.1">
    <property type="nucleotide sequence ID" value="NZ_JANZYP010000060.1"/>
</dbReference>
<proteinExistence type="predicted"/>
<evidence type="ECO:0000313" key="10">
    <source>
        <dbReference type="EMBL" id="MFC4592069.1"/>
    </source>
</evidence>
<dbReference type="InterPro" id="IPR044849">
    <property type="entry name" value="CASTOR/POLLUX/SYM8-like"/>
</dbReference>
<evidence type="ECO:0000313" key="11">
    <source>
        <dbReference type="Proteomes" id="UP001595891"/>
    </source>
</evidence>
<dbReference type="SUPFAM" id="SSF51735">
    <property type="entry name" value="NAD(P)-binding Rossmann-fold domains"/>
    <property type="match status" value="1"/>
</dbReference>
<feature type="transmembrane region" description="Helical" evidence="8">
    <location>
        <begin position="21"/>
        <end position="43"/>
    </location>
</feature>
<feature type="domain" description="RCK C-terminal" evidence="9">
    <location>
        <begin position="273"/>
        <end position="357"/>
    </location>
</feature>
<keyword evidence="3 8" id="KW-0812">Transmembrane</keyword>
<keyword evidence="5" id="KW-0406">Ion transport</keyword>
<feature type="transmembrane region" description="Helical" evidence="8">
    <location>
        <begin position="75"/>
        <end position="102"/>
    </location>
</feature>
<organism evidence="10 11">
    <name type="scientific">Sphaerisporangium corydalis</name>
    <dbReference type="NCBI Taxonomy" id="1441875"/>
    <lineage>
        <taxon>Bacteria</taxon>
        <taxon>Bacillati</taxon>
        <taxon>Actinomycetota</taxon>
        <taxon>Actinomycetes</taxon>
        <taxon>Streptosporangiales</taxon>
        <taxon>Streptosporangiaceae</taxon>
        <taxon>Sphaerisporangium</taxon>
    </lineage>
</organism>
<dbReference type="PROSITE" id="PS51202">
    <property type="entry name" value="RCK_C"/>
    <property type="match status" value="1"/>
</dbReference>
<comment type="caution">
    <text evidence="10">The sequence shown here is derived from an EMBL/GenBank/DDBJ whole genome shotgun (WGS) entry which is preliminary data.</text>
</comment>
<protein>
    <submittedName>
        <fullName evidence="10">Potassium transporter TrkA</fullName>
    </submittedName>
</protein>
<keyword evidence="2" id="KW-0813">Transport</keyword>
<dbReference type="SUPFAM" id="SSF116726">
    <property type="entry name" value="TrkA C-terminal domain-like"/>
    <property type="match status" value="1"/>
</dbReference>
<keyword evidence="6 8" id="KW-0472">Membrane</keyword>
<evidence type="ECO:0000256" key="2">
    <source>
        <dbReference type="ARBA" id="ARBA00022448"/>
    </source>
</evidence>
<evidence type="ECO:0000256" key="7">
    <source>
        <dbReference type="ARBA" id="ARBA00023303"/>
    </source>
</evidence>
<evidence type="ECO:0000256" key="1">
    <source>
        <dbReference type="ARBA" id="ARBA00004127"/>
    </source>
</evidence>
<dbReference type="InterPro" id="IPR010420">
    <property type="entry name" value="CASTOR/POLLUX/SYM8_dom"/>
</dbReference>
<keyword evidence="11" id="KW-1185">Reference proteome</keyword>
<dbReference type="Proteomes" id="UP001595891">
    <property type="component" value="Unassembled WGS sequence"/>
</dbReference>
<comment type="subcellular location">
    <subcellularLocation>
        <location evidence="1">Endomembrane system</location>
        <topology evidence="1">Multi-pass membrane protein</topology>
    </subcellularLocation>
</comment>
<dbReference type="InterPro" id="IPR006037">
    <property type="entry name" value="RCK_C"/>
</dbReference>
<dbReference type="Gene3D" id="3.40.50.720">
    <property type="entry name" value="NAD(P)-binding Rossmann-like Domain"/>
    <property type="match status" value="2"/>
</dbReference>
<keyword evidence="4 8" id="KW-1133">Transmembrane helix</keyword>
<evidence type="ECO:0000256" key="3">
    <source>
        <dbReference type="ARBA" id="ARBA00022692"/>
    </source>
</evidence>
<reference evidence="11" key="1">
    <citation type="journal article" date="2019" name="Int. J. Syst. Evol. Microbiol.">
        <title>The Global Catalogue of Microorganisms (GCM) 10K type strain sequencing project: providing services to taxonomists for standard genome sequencing and annotation.</title>
        <authorList>
            <consortium name="The Broad Institute Genomics Platform"/>
            <consortium name="The Broad Institute Genome Sequencing Center for Infectious Disease"/>
            <person name="Wu L."/>
            <person name="Ma J."/>
        </authorList>
    </citation>
    <scope>NUCLEOTIDE SEQUENCE [LARGE SCALE GENOMIC DNA]</scope>
    <source>
        <strain evidence="11">CCUG 49560</strain>
    </source>
</reference>
<keyword evidence="7" id="KW-0407">Ion channel</keyword>
<evidence type="ECO:0000256" key="8">
    <source>
        <dbReference type="SAM" id="Phobius"/>
    </source>
</evidence>
<accession>A0ABV9ETA0</accession>
<evidence type="ECO:0000259" key="9">
    <source>
        <dbReference type="PROSITE" id="PS51202"/>
    </source>
</evidence>
<sequence length="605" mass="64866">MSRERLRYWFDNTMSKGTPALIGWLAVASALLIAFVTVLAYPFSGEHGSALKIAWMSLLRTLDPGTMGGDDGNEFFVFMMLFVTIGGLFIVSALVGVLTTGLEAKLDGLRKGRSRVVEEGHTVLLGWSDDIFAIISELVTAKESEKRSVIAVLADRDKVEMEEDLRARLGDTGRTRIVCRTGDPSERSALDSVSPGAASSILVLPADDSQLIKTLLALGNRQWPATRPPVVAAVTDSGNLGAARIAGGEHVEVVDSEEIAARLVVQSCRQSGLSAVYSDLLDFDGDEIYIRSEPSLAGRTYGDALLAYATAAPLGLRRQDGTVEINPPSSTLIRPGDQVILIAADDSEIRLATSAPAIRHDAIREPGVAKVSPSRTLILGSNIRRARILRELGHYLPAGSEIHLAGPESDEAAPAPGVLVTSKECDTTSRTALESLGVRTYDHVIVLSDDAYEAQKADARTLVTLLHLRDMKAGSAIVSEMNDERNRLLAQVAEADDFVVGGKLVSLLLTQLAENRHLAQVFDQLFSHLGSEIYLKPAGDYVATGVPVNFVTVIEAARSRGETAIGYRRAGDSGTPPRYGVRLNPGKEAPLTLEPGDRVIVLSES</sequence>
<dbReference type="PANTHER" id="PTHR31563:SF10">
    <property type="entry name" value="ION CHANNEL POLLUX-RELATED"/>
    <property type="match status" value="1"/>
</dbReference>
<dbReference type="InterPro" id="IPR036291">
    <property type="entry name" value="NAD(P)-bd_dom_sf"/>
</dbReference>
<evidence type="ECO:0000256" key="6">
    <source>
        <dbReference type="ARBA" id="ARBA00023136"/>
    </source>
</evidence>
<dbReference type="PANTHER" id="PTHR31563">
    <property type="entry name" value="ION CHANNEL POLLUX-RELATED"/>
    <property type="match status" value="1"/>
</dbReference>
<dbReference type="EMBL" id="JBHSFN010000041">
    <property type="protein sequence ID" value="MFC4592069.1"/>
    <property type="molecule type" value="Genomic_DNA"/>
</dbReference>
<evidence type="ECO:0000256" key="4">
    <source>
        <dbReference type="ARBA" id="ARBA00022989"/>
    </source>
</evidence>
<dbReference type="Pfam" id="PF06241">
    <property type="entry name" value="Castor_Poll_mid"/>
    <property type="match status" value="1"/>
</dbReference>
<evidence type="ECO:0000256" key="5">
    <source>
        <dbReference type="ARBA" id="ARBA00023065"/>
    </source>
</evidence>
<gene>
    <name evidence="10" type="ORF">ACFO8L_38690</name>
</gene>